<feature type="non-terminal residue" evidence="1">
    <location>
        <position position="1"/>
    </location>
</feature>
<organism evidence="1 2">
    <name type="scientific">Scutellospora calospora</name>
    <dbReference type="NCBI Taxonomy" id="85575"/>
    <lineage>
        <taxon>Eukaryota</taxon>
        <taxon>Fungi</taxon>
        <taxon>Fungi incertae sedis</taxon>
        <taxon>Mucoromycota</taxon>
        <taxon>Glomeromycotina</taxon>
        <taxon>Glomeromycetes</taxon>
        <taxon>Diversisporales</taxon>
        <taxon>Gigasporaceae</taxon>
        <taxon>Scutellospora</taxon>
    </lineage>
</organism>
<protein>
    <submittedName>
        <fullName evidence="1">3538_t:CDS:1</fullName>
    </submittedName>
</protein>
<accession>A0ACA9L9D0</accession>
<gene>
    <name evidence="1" type="ORF">SCALOS_LOCUS3935</name>
</gene>
<dbReference type="Proteomes" id="UP000789860">
    <property type="component" value="Unassembled WGS sequence"/>
</dbReference>
<evidence type="ECO:0000313" key="2">
    <source>
        <dbReference type="Proteomes" id="UP000789860"/>
    </source>
</evidence>
<keyword evidence="2" id="KW-1185">Reference proteome</keyword>
<name>A0ACA9L9D0_9GLOM</name>
<sequence length="183" mass="19593">KEFIDVYTCIGCGASGQGYTSLNSGYDNATNQGGKDGKPFNEAYGFIPAGGTIRWITKGGVSRIEWQQAPNQSSGGEMEIPLNDPEVNIPEPGENDPTPDSNLPEPDLFDPTGGEPEIPPIEPDITVDEDIPENDFPDIDPPPVEVETPETDPNDPDQGKDPDTGDNDVPPPDPFDLGDNDND</sequence>
<dbReference type="EMBL" id="CAJVPM010004833">
    <property type="protein sequence ID" value="CAG8517645.1"/>
    <property type="molecule type" value="Genomic_DNA"/>
</dbReference>
<proteinExistence type="predicted"/>
<reference evidence="1" key="1">
    <citation type="submission" date="2021-06" db="EMBL/GenBank/DDBJ databases">
        <authorList>
            <person name="Kallberg Y."/>
            <person name="Tangrot J."/>
            <person name="Rosling A."/>
        </authorList>
    </citation>
    <scope>NUCLEOTIDE SEQUENCE</scope>
    <source>
        <strain evidence="1">AU212A</strain>
    </source>
</reference>
<evidence type="ECO:0000313" key="1">
    <source>
        <dbReference type="EMBL" id="CAG8517645.1"/>
    </source>
</evidence>
<comment type="caution">
    <text evidence="1">The sequence shown here is derived from an EMBL/GenBank/DDBJ whole genome shotgun (WGS) entry which is preliminary data.</text>
</comment>